<sequence>MTTIYLVRHAQASLGQANYDQLSALGQLQAKVLGQYLTTLFEQQPYIVTGTMQRHLRTAELALQTHASDYQLQSSTDWNEFDHRDILKQYTVSLGLTEQLQQALEQSKTTPKPLITLLNTAMQHWMSSQDDSLYTESWNGFSQRIEKALGELFTVIRQQQCHHVVVFSSGGVISTVLGKILALSPAKTLQLNTALTNVSISTIHLPVSAASWREAHVLSINEHYYLRARKYWIGQTEQDQIISEQALLTWV</sequence>
<dbReference type="InterPro" id="IPR029033">
    <property type="entry name" value="His_PPase_superfam"/>
</dbReference>
<dbReference type="PANTHER" id="PTHR48100">
    <property type="entry name" value="BROAD-SPECIFICITY PHOSPHATASE YOR283W-RELATED"/>
    <property type="match status" value="1"/>
</dbReference>
<dbReference type="Pfam" id="PF00300">
    <property type="entry name" value="His_Phos_1"/>
    <property type="match status" value="2"/>
</dbReference>
<reference evidence="1" key="1">
    <citation type="submission" date="2023-08" db="EMBL/GenBank/DDBJ databases">
        <title>Emergence of clinically-relevant ST2 carbapenem-resistant Acinetobacter baumannii strains in hospital sewages in Zhejiang, East of China.</title>
        <authorList>
            <person name="Kaichao C."/>
            <person name="Zhang R."/>
        </authorList>
    </citation>
    <scope>NUCLEOTIDE SEQUENCE</scope>
    <source>
        <strain evidence="1">M-RB-37</strain>
    </source>
</reference>
<dbReference type="GO" id="GO:0016791">
    <property type="term" value="F:phosphatase activity"/>
    <property type="evidence" value="ECO:0007669"/>
    <property type="project" value="TreeGrafter"/>
</dbReference>
<organism evidence="1 2">
    <name type="scientific">Acinetobacter rudis</name>
    <dbReference type="NCBI Taxonomy" id="632955"/>
    <lineage>
        <taxon>Bacteria</taxon>
        <taxon>Pseudomonadati</taxon>
        <taxon>Pseudomonadota</taxon>
        <taxon>Gammaproteobacteria</taxon>
        <taxon>Moraxellales</taxon>
        <taxon>Moraxellaceae</taxon>
        <taxon>Acinetobacter</taxon>
    </lineage>
</organism>
<gene>
    <name evidence="1" type="ORF">RFH47_01520</name>
</gene>
<dbReference type="Gene3D" id="3.40.50.1240">
    <property type="entry name" value="Phosphoglycerate mutase-like"/>
    <property type="match status" value="1"/>
</dbReference>
<name>A0AAW8J5S0_9GAMM</name>
<proteinExistence type="predicted"/>
<dbReference type="EMBL" id="JAVIDL010000002">
    <property type="protein sequence ID" value="MDQ8934427.1"/>
    <property type="molecule type" value="Genomic_DNA"/>
</dbReference>
<evidence type="ECO:0000313" key="1">
    <source>
        <dbReference type="EMBL" id="MDQ8934427.1"/>
    </source>
</evidence>
<accession>A0AAW8J5S0</accession>
<dbReference type="InterPro" id="IPR013078">
    <property type="entry name" value="His_Pase_superF_clade-1"/>
</dbReference>
<comment type="caution">
    <text evidence="1">The sequence shown here is derived from an EMBL/GenBank/DDBJ whole genome shotgun (WGS) entry which is preliminary data.</text>
</comment>
<dbReference type="SMART" id="SM00855">
    <property type="entry name" value="PGAM"/>
    <property type="match status" value="1"/>
</dbReference>
<evidence type="ECO:0000313" key="2">
    <source>
        <dbReference type="Proteomes" id="UP001243844"/>
    </source>
</evidence>
<dbReference type="GO" id="GO:0005737">
    <property type="term" value="C:cytoplasm"/>
    <property type="evidence" value="ECO:0007669"/>
    <property type="project" value="TreeGrafter"/>
</dbReference>
<dbReference type="CDD" id="cd07040">
    <property type="entry name" value="HP"/>
    <property type="match status" value="1"/>
</dbReference>
<dbReference type="PANTHER" id="PTHR48100:SF1">
    <property type="entry name" value="HISTIDINE PHOSPHATASE FAMILY PROTEIN-RELATED"/>
    <property type="match status" value="1"/>
</dbReference>
<protein>
    <submittedName>
        <fullName evidence="1">Histidine phosphatase family protein</fullName>
    </submittedName>
</protein>
<dbReference type="AlphaFoldDB" id="A0AAW8J5S0"/>
<dbReference type="Proteomes" id="UP001243844">
    <property type="component" value="Unassembled WGS sequence"/>
</dbReference>
<dbReference type="SUPFAM" id="SSF53254">
    <property type="entry name" value="Phosphoglycerate mutase-like"/>
    <property type="match status" value="1"/>
</dbReference>
<dbReference type="InterPro" id="IPR050275">
    <property type="entry name" value="PGM_Phosphatase"/>
</dbReference>
<dbReference type="RefSeq" id="WP_308980736.1">
    <property type="nucleotide sequence ID" value="NZ_JAVIDL010000002.1"/>
</dbReference>